<evidence type="ECO:0000256" key="1">
    <source>
        <dbReference type="SAM" id="Phobius"/>
    </source>
</evidence>
<accession>A0A5M9JFU1</accession>
<keyword evidence="3" id="KW-1185">Reference proteome</keyword>
<dbReference type="EMBL" id="VICG01000010">
    <property type="protein sequence ID" value="KAA8568244.1"/>
    <property type="molecule type" value="Genomic_DNA"/>
</dbReference>
<proteinExistence type="predicted"/>
<keyword evidence="1" id="KW-0812">Transmembrane</keyword>
<name>A0A5M9JFU1_MONFR</name>
<evidence type="ECO:0000313" key="3">
    <source>
        <dbReference type="Proteomes" id="UP000322873"/>
    </source>
</evidence>
<reference evidence="2 3" key="1">
    <citation type="submission" date="2019-06" db="EMBL/GenBank/DDBJ databases">
        <title>Genome Sequence of the Brown Rot Fungal Pathogen Monilinia fructicola.</title>
        <authorList>
            <person name="De Miccolis Angelini R.M."/>
            <person name="Landi L."/>
            <person name="Abate D."/>
            <person name="Pollastro S."/>
            <person name="Romanazzi G."/>
            <person name="Faretra F."/>
        </authorList>
    </citation>
    <scope>NUCLEOTIDE SEQUENCE [LARGE SCALE GENOMIC DNA]</scope>
    <source>
        <strain evidence="2 3">Mfrc123</strain>
    </source>
</reference>
<keyword evidence="1" id="KW-0472">Membrane</keyword>
<keyword evidence="1" id="KW-1133">Transmembrane helix</keyword>
<evidence type="ECO:0000313" key="2">
    <source>
        <dbReference type="EMBL" id="KAA8568244.1"/>
    </source>
</evidence>
<protein>
    <submittedName>
        <fullName evidence="2">Uncharacterized protein</fullName>
    </submittedName>
</protein>
<feature type="transmembrane region" description="Helical" evidence="1">
    <location>
        <begin position="52"/>
        <end position="73"/>
    </location>
</feature>
<comment type="caution">
    <text evidence="2">The sequence shown here is derived from an EMBL/GenBank/DDBJ whole genome shotgun (WGS) entry which is preliminary data.</text>
</comment>
<sequence length="74" mass="8289">MRVMVQEYLAGVQEKMLARRAEDSQGLKWPMNQAGDARCLCWFQLPTFINLAYGLLSCSGVVMLCCIVLCCVVL</sequence>
<dbReference type="Proteomes" id="UP000322873">
    <property type="component" value="Unassembled WGS sequence"/>
</dbReference>
<dbReference type="AlphaFoldDB" id="A0A5M9JFU1"/>
<organism evidence="2 3">
    <name type="scientific">Monilinia fructicola</name>
    <name type="common">Brown rot fungus</name>
    <name type="synonym">Ciboria fructicola</name>
    <dbReference type="NCBI Taxonomy" id="38448"/>
    <lineage>
        <taxon>Eukaryota</taxon>
        <taxon>Fungi</taxon>
        <taxon>Dikarya</taxon>
        <taxon>Ascomycota</taxon>
        <taxon>Pezizomycotina</taxon>
        <taxon>Leotiomycetes</taxon>
        <taxon>Helotiales</taxon>
        <taxon>Sclerotiniaceae</taxon>
        <taxon>Monilinia</taxon>
    </lineage>
</organism>
<gene>
    <name evidence="2" type="ORF">EYC84_008624</name>
</gene>